<dbReference type="InterPro" id="IPR005467">
    <property type="entry name" value="His_kinase_dom"/>
</dbReference>
<feature type="transmembrane region" description="Helical" evidence="21">
    <location>
        <begin position="264"/>
        <end position="286"/>
    </location>
</feature>
<feature type="transmembrane region" description="Helical" evidence="21">
    <location>
        <begin position="435"/>
        <end position="460"/>
    </location>
</feature>
<evidence type="ECO:0000256" key="4">
    <source>
        <dbReference type="ARBA" id="ARBA00004651"/>
    </source>
</evidence>
<protein>
    <recommendedName>
        <fullName evidence="19">Signal transduction histidine-protein kinase/phosphatase MprB</fullName>
        <ecNumber evidence="5">2.7.13.3</ecNumber>
    </recommendedName>
    <alternativeName>
        <fullName evidence="20">Mycobacterial persistence regulator B</fullName>
    </alternativeName>
</protein>
<dbReference type="Pfam" id="PF00512">
    <property type="entry name" value="HisKA"/>
    <property type="match status" value="1"/>
</dbReference>
<evidence type="ECO:0000256" key="15">
    <source>
        <dbReference type="ARBA" id="ARBA00023012"/>
    </source>
</evidence>
<evidence type="ECO:0000256" key="21">
    <source>
        <dbReference type="SAM" id="Phobius"/>
    </source>
</evidence>
<evidence type="ECO:0000259" key="23">
    <source>
        <dbReference type="PROSITE" id="PS50885"/>
    </source>
</evidence>
<dbReference type="InterPro" id="IPR050980">
    <property type="entry name" value="2C_sensor_his_kinase"/>
</dbReference>
<evidence type="ECO:0000256" key="13">
    <source>
        <dbReference type="ARBA" id="ARBA00022842"/>
    </source>
</evidence>
<keyword evidence="21" id="KW-0812">Transmembrane</keyword>
<comment type="cofactor">
    <cofactor evidence="2">
        <name>Mn(2+)</name>
        <dbReference type="ChEBI" id="CHEBI:29035"/>
    </cofactor>
</comment>
<evidence type="ECO:0000256" key="5">
    <source>
        <dbReference type="ARBA" id="ARBA00012438"/>
    </source>
</evidence>
<keyword evidence="12 24" id="KW-0067">ATP-binding</keyword>
<feature type="transmembrane region" description="Helical" evidence="21">
    <location>
        <begin position="1020"/>
        <end position="1044"/>
    </location>
</feature>
<dbReference type="SMART" id="SM00304">
    <property type="entry name" value="HAMP"/>
    <property type="match status" value="1"/>
</dbReference>
<dbReference type="EC" id="2.7.13.3" evidence="5"/>
<keyword evidence="21" id="KW-0472">Membrane</keyword>
<evidence type="ECO:0000256" key="9">
    <source>
        <dbReference type="ARBA" id="ARBA00022741"/>
    </source>
</evidence>
<dbReference type="GO" id="GO:0005524">
    <property type="term" value="F:ATP binding"/>
    <property type="evidence" value="ECO:0007669"/>
    <property type="project" value="UniProtKB-KW"/>
</dbReference>
<dbReference type="PROSITE" id="PS51318">
    <property type="entry name" value="TAT"/>
    <property type="match status" value="1"/>
</dbReference>
<dbReference type="PROSITE" id="PS50885">
    <property type="entry name" value="HAMP"/>
    <property type="match status" value="1"/>
</dbReference>
<evidence type="ECO:0000313" key="24">
    <source>
        <dbReference type="EMBL" id="MDT0632024.1"/>
    </source>
</evidence>
<keyword evidence="25" id="KW-1185">Reference proteome</keyword>
<dbReference type="PANTHER" id="PTHR44936">
    <property type="entry name" value="SENSOR PROTEIN CREC"/>
    <property type="match status" value="1"/>
</dbReference>
<name>A0ABU3BRV1_9BACT</name>
<dbReference type="Pfam" id="PF02518">
    <property type="entry name" value="HATPase_c"/>
    <property type="match status" value="1"/>
</dbReference>
<keyword evidence="8" id="KW-0808">Transferase</keyword>
<evidence type="ECO:0000256" key="19">
    <source>
        <dbReference type="ARBA" id="ARBA00040454"/>
    </source>
</evidence>
<feature type="domain" description="HAMP" evidence="23">
    <location>
        <begin position="1044"/>
        <end position="1100"/>
    </location>
</feature>
<evidence type="ECO:0000256" key="14">
    <source>
        <dbReference type="ARBA" id="ARBA00022912"/>
    </source>
</evidence>
<dbReference type="InterPro" id="IPR036097">
    <property type="entry name" value="HisK_dim/P_sf"/>
</dbReference>
<dbReference type="Gene3D" id="1.10.287.130">
    <property type="match status" value="1"/>
</dbReference>
<feature type="transmembrane region" description="Helical" evidence="21">
    <location>
        <begin position="467"/>
        <end position="486"/>
    </location>
</feature>
<dbReference type="SUPFAM" id="SSF55874">
    <property type="entry name" value="ATPase domain of HSP90 chaperone/DNA topoisomerase II/histidine kinase"/>
    <property type="match status" value="1"/>
</dbReference>
<evidence type="ECO:0000259" key="22">
    <source>
        <dbReference type="PROSITE" id="PS50109"/>
    </source>
</evidence>
<keyword evidence="16" id="KW-0346">Stress response</keyword>
<evidence type="ECO:0000256" key="2">
    <source>
        <dbReference type="ARBA" id="ARBA00001936"/>
    </source>
</evidence>
<evidence type="ECO:0000256" key="6">
    <source>
        <dbReference type="ARBA" id="ARBA00022475"/>
    </source>
</evidence>
<dbReference type="SMART" id="SM00388">
    <property type="entry name" value="HisKA"/>
    <property type="match status" value="1"/>
</dbReference>
<dbReference type="SMART" id="SM00387">
    <property type="entry name" value="HATPase_c"/>
    <property type="match status" value="1"/>
</dbReference>
<keyword evidence="7" id="KW-0597">Phosphoprotein</keyword>
<evidence type="ECO:0000256" key="8">
    <source>
        <dbReference type="ARBA" id="ARBA00022679"/>
    </source>
</evidence>
<dbReference type="InterPro" id="IPR036890">
    <property type="entry name" value="HATPase_C_sf"/>
</dbReference>
<comment type="catalytic activity">
    <reaction evidence="1">
        <text>ATP + protein L-histidine = ADP + protein N-phospho-L-histidine.</text>
        <dbReference type="EC" id="2.7.13.3"/>
    </reaction>
</comment>
<feature type="transmembrane region" description="Helical" evidence="21">
    <location>
        <begin position="356"/>
        <end position="377"/>
    </location>
</feature>
<comment type="subcellular location">
    <subcellularLocation>
        <location evidence="4">Cell membrane</location>
        <topology evidence="4">Multi-pass membrane protein</topology>
    </subcellularLocation>
</comment>
<dbReference type="Gene3D" id="6.10.340.10">
    <property type="match status" value="1"/>
</dbReference>
<organism evidence="24 25">
    <name type="scientific">Rubrivirga litoralis</name>
    <dbReference type="NCBI Taxonomy" id="3075598"/>
    <lineage>
        <taxon>Bacteria</taxon>
        <taxon>Pseudomonadati</taxon>
        <taxon>Rhodothermota</taxon>
        <taxon>Rhodothermia</taxon>
        <taxon>Rhodothermales</taxon>
        <taxon>Rubricoccaceae</taxon>
        <taxon>Rubrivirga</taxon>
    </lineage>
</organism>
<keyword evidence="11" id="KW-0378">Hydrolase</keyword>
<feature type="domain" description="Histidine kinase" evidence="22">
    <location>
        <begin position="1117"/>
        <end position="1341"/>
    </location>
</feature>
<evidence type="ECO:0000256" key="1">
    <source>
        <dbReference type="ARBA" id="ARBA00000085"/>
    </source>
</evidence>
<dbReference type="Proteomes" id="UP001267426">
    <property type="component" value="Unassembled WGS sequence"/>
</dbReference>
<evidence type="ECO:0000256" key="18">
    <source>
        <dbReference type="ARBA" id="ARBA00023211"/>
    </source>
</evidence>
<keyword evidence="10" id="KW-0418">Kinase</keyword>
<feature type="transmembrane region" description="Helical" evidence="21">
    <location>
        <begin position="492"/>
        <end position="509"/>
    </location>
</feature>
<sequence>MTLPRSLTRRGAVLLGGALVLLALLAATQAWAGWRASRVGPGDARRVQVRTVEEVRAALAADLETMRERAEAVGRLPAVREALARSDTAAAGLPPPRPDPPAAVLAAAFESLAAETDGGRLSVEVVDRDGALLAWEGPSFPRASGPPPDSLRTRAVEDEAERRAIALWLPVRADGDVLGAVRVVRLAQVSVPVRNRFLQDYDLADEWRPGIERPFTVRITSRVPARAAALRGPDGAVLGQVSVSEPSVAALRAGLHRSADDVSAAWAALLLVWAMGGLGGLVRAALRRAGRGGGWGRAAAALTAFVGGLAATRYGLLALDVPVRWLDRARRPAALFDPALLASDVGWGALRSPGDLALSALFALTAASAVFVVALRFGASRPSPGRGGAAALSLAAVAAAAAGAVAVGAVWVRQAVLDATIGYADRATPLLDGPAVVVLAGLVAALAALGLAVAAAVLLARWAGRGRGGAVAAAVALVAAGGAAAFVSAPPLPSLALVGLGLGFALALGGQPERWTQPVSFRGVLLGALVLAPVVYGFMRGPLHERSEDLLSDAAYAFSNARDERVSLAVEQVLGDARADDALGPALLEAVAEADSARTAGRAPADSTRERLDVLAAGLVTSSLLGSLADVATELRLVGPAGDTLGSYVEGGAAPPAGRGDPLAFEAMREEYLARDEGGSFRRRLPVSERRGLSRSAAIAPLLTADDEAVAWIYLRATPRSARFATETPFPRVLAPTGLFGLDDEALSYAEYDDGVLVRNRGEAPLRLDSTVFRVLSDRARGYGRTEALGGRAVRAYYQRLGDDAEDVVAVRAPAEDGLDVLFVLLRLSLSGLALGGVVFVVGLWLRWQAGLVPAPRTRFRDKVLNRFLVVGLASVALTGVVGRQVIVEQNRQSVRDALRQRLNRAEAALASADVEAGGLDAVAAALGVDVHFYVGPQLRASSRRQLVRQRLIEPRLPGDVYRALFLEGEPYAFGADRIGTFTYTTGYKVLPDSAGRAAGAIAVPTISEQAAIESGQARMVAYLFGGLLALLAAILVVAAVLAGQLTRPFARLREGLLAVGAGGADRAELEPIPVETRDEVGELVEAFNGMQAALAESRRKLAEQEREVAWSTMARQVAHEIKNPLMPMKLSVQYLQRTFRPPGEEAPPDDVRFAGQFERTTDMLIDQIETLSRIASDFSTFAQMPARAPEPLDLGGVAQEAADLFEGPLAESGRAELALDLPAAPLTVVADRDELRRVLVNLLTNALQAIPDRPAPGRIRLAAEAVDAAWAEVRVADDGTGIAEEARDNVFQPSFSTKTSGMGLGLAISKRAVEAVGGSIAFETAEGEGTTFTVRLPRVAGGDGLAAPPAEDPGGVEL</sequence>
<keyword evidence="15" id="KW-0902">Two-component regulatory system</keyword>
<accession>A0ABU3BRV1</accession>
<dbReference type="InterPro" id="IPR003594">
    <property type="entry name" value="HATPase_dom"/>
</dbReference>
<dbReference type="InterPro" id="IPR006311">
    <property type="entry name" value="TAT_signal"/>
</dbReference>
<feature type="transmembrane region" description="Helical" evidence="21">
    <location>
        <begin position="867"/>
        <end position="887"/>
    </location>
</feature>
<dbReference type="EMBL" id="JAVRHT010000020">
    <property type="protein sequence ID" value="MDT0632024.1"/>
    <property type="molecule type" value="Genomic_DNA"/>
</dbReference>
<keyword evidence="13" id="KW-0460">Magnesium</keyword>
<reference evidence="24 25" key="1">
    <citation type="submission" date="2023-09" db="EMBL/GenBank/DDBJ databases">
        <authorList>
            <person name="Rey-Velasco X."/>
        </authorList>
    </citation>
    <scope>NUCLEOTIDE SEQUENCE [LARGE SCALE GENOMIC DNA]</scope>
    <source>
        <strain evidence="24 25">F394</strain>
    </source>
</reference>
<keyword evidence="17" id="KW-0843">Virulence</keyword>
<dbReference type="Pfam" id="PF00672">
    <property type="entry name" value="HAMP"/>
    <property type="match status" value="1"/>
</dbReference>
<proteinExistence type="predicted"/>
<evidence type="ECO:0000256" key="16">
    <source>
        <dbReference type="ARBA" id="ARBA00023016"/>
    </source>
</evidence>
<evidence type="ECO:0000256" key="3">
    <source>
        <dbReference type="ARBA" id="ARBA00001946"/>
    </source>
</evidence>
<dbReference type="Gene3D" id="3.30.565.10">
    <property type="entry name" value="Histidine kinase-like ATPase, C-terminal domain"/>
    <property type="match status" value="1"/>
</dbReference>
<evidence type="ECO:0000256" key="7">
    <source>
        <dbReference type="ARBA" id="ARBA00022553"/>
    </source>
</evidence>
<keyword evidence="6" id="KW-1003">Cell membrane</keyword>
<dbReference type="InterPro" id="IPR004358">
    <property type="entry name" value="Sig_transdc_His_kin-like_C"/>
</dbReference>
<feature type="transmembrane region" description="Helical" evidence="21">
    <location>
        <begin position="521"/>
        <end position="539"/>
    </location>
</feature>
<keyword evidence="21" id="KW-1133">Transmembrane helix</keyword>
<evidence type="ECO:0000256" key="10">
    <source>
        <dbReference type="ARBA" id="ARBA00022777"/>
    </source>
</evidence>
<keyword evidence="14" id="KW-0904">Protein phosphatase</keyword>
<evidence type="ECO:0000256" key="12">
    <source>
        <dbReference type="ARBA" id="ARBA00022840"/>
    </source>
</evidence>
<dbReference type="PANTHER" id="PTHR44936:SF9">
    <property type="entry name" value="SENSOR PROTEIN CREC"/>
    <property type="match status" value="1"/>
</dbReference>
<evidence type="ECO:0000256" key="20">
    <source>
        <dbReference type="ARBA" id="ARBA00041776"/>
    </source>
</evidence>
<dbReference type="CDD" id="cd06225">
    <property type="entry name" value="HAMP"/>
    <property type="match status" value="1"/>
</dbReference>
<feature type="transmembrane region" description="Helical" evidence="21">
    <location>
        <begin position="821"/>
        <end position="846"/>
    </location>
</feature>
<gene>
    <name evidence="24" type="ORF">RM540_09735</name>
</gene>
<feature type="transmembrane region" description="Helical" evidence="21">
    <location>
        <begin position="389"/>
        <end position="412"/>
    </location>
</feature>
<keyword evidence="18" id="KW-0464">Manganese</keyword>
<feature type="transmembrane region" description="Helical" evidence="21">
    <location>
        <begin position="298"/>
        <end position="316"/>
    </location>
</feature>
<dbReference type="PRINTS" id="PR00344">
    <property type="entry name" value="BCTRLSENSOR"/>
</dbReference>
<dbReference type="RefSeq" id="WP_311663561.1">
    <property type="nucleotide sequence ID" value="NZ_JAVRHT010000020.1"/>
</dbReference>
<evidence type="ECO:0000256" key="11">
    <source>
        <dbReference type="ARBA" id="ARBA00022801"/>
    </source>
</evidence>
<keyword evidence="9" id="KW-0547">Nucleotide-binding</keyword>
<dbReference type="PROSITE" id="PS50109">
    <property type="entry name" value="HIS_KIN"/>
    <property type="match status" value="1"/>
</dbReference>
<comment type="cofactor">
    <cofactor evidence="3">
        <name>Mg(2+)</name>
        <dbReference type="ChEBI" id="CHEBI:18420"/>
    </cofactor>
</comment>
<dbReference type="CDD" id="cd00082">
    <property type="entry name" value="HisKA"/>
    <property type="match status" value="1"/>
</dbReference>
<dbReference type="InterPro" id="IPR003660">
    <property type="entry name" value="HAMP_dom"/>
</dbReference>
<evidence type="ECO:0000256" key="17">
    <source>
        <dbReference type="ARBA" id="ARBA00023026"/>
    </source>
</evidence>
<comment type="caution">
    <text evidence="24">The sequence shown here is derived from an EMBL/GenBank/DDBJ whole genome shotgun (WGS) entry which is preliminary data.</text>
</comment>
<evidence type="ECO:0000313" key="25">
    <source>
        <dbReference type="Proteomes" id="UP001267426"/>
    </source>
</evidence>
<dbReference type="InterPro" id="IPR003661">
    <property type="entry name" value="HisK_dim/P_dom"/>
</dbReference>
<dbReference type="SUPFAM" id="SSF47384">
    <property type="entry name" value="Homodimeric domain of signal transducing histidine kinase"/>
    <property type="match status" value="1"/>
</dbReference>